<feature type="compositionally biased region" description="Polar residues" evidence="1">
    <location>
        <begin position="983"/>
        <end position="997"/>
    </location>
</feature>
<protein>
    <recommendedName>
        <fullName evidence="2">HTH OST-type domain-containing protein</fullName>
    </recommendedName>
</protein>
<evidence type="ECO:0000313" key="4">
    <source>
        <dbReference type="Proteomes" id="UP000195521"/>
    </source>
</evidence>
<name>A0A1Y1JL95_PLAGO</name>
<feature type="compositionally biased region" description="Basic and acidic residues" evidence="1">
    <location>
        <begin position="1403"/>
        <end position="1417"/>
    </location>
</feature>
<dbReference type="Pfam" id="PF14418">
    <property type="entry name" value="OHA"/>
    <property type="match status" value="1"/>
</dbReference>
<evidence type="ECO:0000256" key="1">
    <source>
        <dbReference type="SAM" id="MobiDB-lite"/>
    </source>
</evidence>
<reference evidence="4" key="1">
    <citation type="submission" date="2017-04" db="EMBL/GenBank/DDBJ databases">
        <title>Plasmodium gonderi genome.</title>
        <authorList>
            <person name="Arisue N."/>
            <person name="Honma H."/>
            <person name="Kawai S."/>
            <person name="Tougan T."/>
            <person name="Tanabe K."/>
            <person name="Horii T."/>
        </authorList>
    </citation>
    <scope>NUCLEOTIDE SEQUENCE [LARGE SCALE GENOMIC DNA]</scope>
    <source>
        <strain evidence="4">ATCC 30045</strain>
    </source>
</reference>
<dbReference type="OrthoDB" id="447390at2759"/>
<dbReference type="Pfam" id="PF24549">
    <property type="entry name" value="DUF7602"/>
    <property type="match status" value="1"/>
</dbReference>
<organism evidence="3 4">
    <name type="scientific">Plasmodium gonderi</name>
    <dbReference type="NCBI Taxonomy" id="77519"/>
    <lineage>
        <taxon>Eukaryota</taxon>
        <taxon>Sar</taxon>
        <taxon>Alveolata</taxon>
        <taxon>Apicomplexa</taxon>
        <taxon>Aconoidasida</taxon>
        <taxon>Haemosporida</taxon>
        <taxon>Plasmodiidae</taxon>
        <taxon>Plasmodium</taxon>
        <taxon>Plasmodium (Plasmodium)</taxon>
    </lineage>
</organism>
<dbReference type="InterPro" id="IPR056022">
    <property type="entry name" value="DUF7602"/>
</dbReference>
<feature type="region of interest" description="Disordered" evidence="1">
    <location>
        <begin position="1392"/>
        <end position="1430"/>
    </location>
</feature>
<feature type="domain" description="HTH OST-type" evidence="2">
    <location>
        <begin position="1637"/>
        <end position="1711"/>
    </location>
</feature>
<dbReference type="InterPro" id="IPR025677">
    <property type="entry name" value="OST-HTH-assoc_dom"/>
</dbReference>
<proteinExistence type="predicted"/>
<evidence type="ECO:0000313" key="3">
    <source>
        <dbReference type="EMBL" id="GAW83020.1"/>
    </source>
</evidence>
<dbReference type="EMBL" id="BDQF01000014">
    <property type="protein sequence ID" value="GAW83020.1"/>
    <property type="molecule type" value="Genomic_DNA"/>
</dbReference>
<feature type="compositionally biased region" description="Basic and acidic residues" evidence="1">
    <location>
        <begin position="901"/>
        <end position="980"/>
    </location>
</feature>
<accession>A0A1Y1JL95</accession>
<feature type="region of interest" description="Disordered" evidence="1">
    <location>
        <begin position="880"/>
        <end position="997"/>
    </location>
</feature>
<dbReference type="PROSITE" id="PS51644">
    <property type="entry name" value="HTH_OST"/>
    <property type="match status" value="1"/>
</dbReference>
<keyword evidence="4" id="KW-1185">Reference proteome</keyword>
<sequence length="1711" mass="196699">MKNIIKRFTQNTSTVRERETSKCVDTHPATKDIKYKEEEKREKVSMGNTNGTDDKKENFSYINSYLTSIFDLDKSDGSVSSKGDKIKGISKSNEFSDNLSRLHTKNNSLSMDWELDNTYESEVMENEIYQNGTSQSRTSKLEDPNVAYCRGATYSHPSDANNSHLTNHVNDLNLKKTHTSVDERDYNMFGSKSLFNNFGSFNRNDDVGFCSTKNEEMLSFSKYNNVQNEVCEKMYEEKEIPVDDSVNENNPSGRCENFGTLKDNLFPMITQEEITENNECQGIQLDKSTCSNDKSEVLEPGNTGKHYEMEKDVFDHGSSNNKEFICNYFGNNFESDEEESEEVLDEEKLEEELNMEKHDEALDAEKNGKKCKEEQNCPLLSGYIKGKSVHFDFTTSEDNNPLNDDSTQAYEMKSKNEKEDICAKLNNSGRNGDNILLCLEKIEENENHKTKGRLLRSEINEGDYKKDIYENNSSNGENMVFSTEMITEVQSETCLQGLSPEKKDIDENKYNNISSSSMLFPNNNILNSGQSSYIMHSTNNTFLDDWNYNFSKAGLNIKEYNNSDIYNNLLELLNDGTQNIGNDNINNELVIHTDEGIISEEKAAYYHGGILQHVTNERDETHGDGDRISNNYLSHQNNYNIMLDYANGMNSIHDAHTNDLNDNAMKFNELERGDTLGNNINSSLGGKNYLKYPSAPFANFYVSEQSALQNSTHHNIHRGTPIQNCVTKKKNVIFEALKNKIKFLLDNEDDELLLSEYIMDAINDYNRSKYVKKNGGSEGGDNNMATNRDLEENIKMDHHALKEDRIVEENNLGKNGFKNDNGIDVVKYAALQITQNSAHNNKTINFNSNGSNAGMREVGCSIGHSINLLSEKGRNEIYNDGYSNMNDNRSEVPQYCISGRDQNKSKGRELRERDGREREARKRELREREGREREARKRELREREERERGLRERESRRREQRGREPREREPRERESRENKFNKTKLQNGGNSNISNNTRKSNIANLKLFLTNSLVANKISNSREEGINVSSRCDEHYLNPNHSTGDGDVEILEPSSFSPMVELRTNNGNTISYINGHSSGRSNNDNSLLESNGGKMKNKQNEALVPNGNFPVKKLEKGKCENMNPFYCSSTNANGVKGFIENEDYNQLHMHKSDNSEEAQRKKIHENLFLLSRKNSGSRENGGVMDYKQNLLNYASQNGRMTIPSSSSILIETLEKDVTTPYEQYLQKESEYKKIFANTYANNRYGSVNNDNCLTPNEVNIFLKSKSVITPKSKNTCYNGVDSSTSRNACDVGVFEKGYFLNEWEENLACRNFNRDENRGEEEEQKEAMTFGGKRDSFFCDKGDDLFFIQKRKNLFSDSRKNSLWNRNITSRTSATRGSFSVHVNRSSFSVNRNNVRKGNPSCDYERTERPMSQERRMMSNSKSKKKSPGVRELISGEDLRALLSEEDEHNLEKLLNSLYDDRIIPLIINLKGRADEYNFRNILKNNIKNSYSLYTEKYIVKVNSSCADNCLVYFLDRKVDSDYFFSINDSEDRYDPKLWKQFEKYLREIADSEDPKLYSFSGGRYGMAKELQKRKLPFFEGLYLGHLCHIIHISATRKIIAYENNFIKPISQCRKYENARMGILNTRGQNMQNYISSIDELKFYLNDILKCYKRGINISTLKGKMISNYNKRLCESVFHCVKLVELLQMEELRDICVVDMESRMLKSVSMV</sequence>
<dbReference type="GeneID" id="39749758"/>
<gene>
    <name evidence="3" type="ORF">PGO_132920</name>
</gene>
<dbReference type="OMA" id="CDNNGCD"/>
<dbReference type="RefSeq" id="XP_028545609.1">
    <property type="nucleotide sequence ID" value="XM_028689808.1"/>
</dbReference>
<dbReference type="Proteomes" id="UP000195521">
    <property type="component" value="Unassembled WGS sequence"/>
</dbReference>
<dbReference type="InterPro" id="IPR025605">
    <property type="entry name" value="OST-HTH/LOTUS_dom"/>
</dbReference>
<comment type="caution">
    <text evidence="3">The sequence shown here is derived from an EMBL/GenBank/DDBJ whole genome shotgun (WGS) entry which is preliminary data.</text>
</comment>
<evidence type="ECO:0000259" key="2">
    <source>
        <dbReference type="PROSITE" id="PS51644"/>
    </source>
</evidence>